<gene>
    <name evidence="4" type="ORF">LK996_01800</name>
</gene>
<feature type="domain" description="CBS" evidence="3">
    <location>
        <begin position="74"/>
        <end position="132"/>
    </location>
</feature>
<evidence type="ECO:0000256" key="1">
    <source>
        <dbReference type="ARBA" id="ARBA00023122"/>
    </source>
</evidence>
<dbReference type="InterPro" id="IPR046342">
    <property type="entry name" value="CBS_dom_sf"/>
</dbReference>
<evidence type="ECO:0000313" key="4">
    <source>
        <dbReference type="EMBL" id="MCC8361817.1"/>
    </source>
</evidence>
<evidence type="ECO:0000313" key="5">
    <source>
        <dbReference type="Proteomes" id="UP001165293"/>
    </source>
</evidence>
<dbReference type="EMBL" id="JAJGAK010000001">
    <property type="protein sequence ID" value="MCC8361817.1"/>
    <property type="molecule type" value="Genomic_DNA"/>
</dbReference>
<dbReference type="Proteomes" id="UP001165293">
    <property type="component" value="Unassembled WGS sequence"/>
</dbReference>
<organism evidence="4 5">
    <name type="scientific">Noviluteimonas lactosilytica</name>
    <dbReference type="NCBI Taxonomy" id="2888523"/>
    <lineage>
        <taxon>Bacteria</taxon>
        <taxon>Pseudomonadati</taxon>
        <taxon>Pseudomonadota</taxon>
        <taxon>Gammaproteobacteria</taxon>
        <taxon>Lysobacterales</taxon>
        <taxon>Lysobacteraceae</taxon>
        <taxon>Noviluteimonas</taxon>
    </lineage>
</organism>
<dbReference type="CDD" id="cd04622">
    <property type="entry name" value="CBS_pair_HRP1_like"/>
    <property type="match status" value="1"/>
</dbReference>
<dbReference type="PANTHER" id="PTHR43080:SF2">
    <property type="entry name" value="CBS DOMAIN-CONTAINING PROTEIN"/>
    <property type="match status" value="1"/>
</dbReference>
<protein>
    <submittedName>
        <fullName evidence="4">CBS domain-containing protein</fullName>
    </submittedName>
</protein>
<sequence length="146" mass="15325">MANVTSVMTANPACCTAETPLRDVARMMIDNDCGEIPVVDDRGMPVGVVTDRDITIRIVAEGRDTMNATASDAMSAPVKTVREDSTIKDATALMETAKIRRVPVVGNGGKLTGIVSLADIALAAKDKMTVDVVKEVSEPGKGAARH</sequence>
<dbReference type="Pfam" id="PF00571">
    <property type="entry name" value="CBS"/>
    <property type="match status" value="2"/>
</dbReference>
<evidence type="ECO:0000256" key="2">
    <source>
        <dbReference type="PROSITE-ProRule" id="PRU00703"/>
    </source>
</evidence>
<feature type="domain" description="CBS" evidence="3">
    <location>
        <begin position="8"/>
        <end position="65"/>
    </location>
</feature>
<dbReference type="InterPro" id="IPR000644">
    <property type="entry name" value="CBS_dom"/>
</dbReference>
<dbReference type="Gene3D" id="3.10.580.10">
    <property type="entry name" value="CBS-domain"/>
    <property type="match status" value="1"/>
</dbReference>
<dbReference type="SMART" id="SM00116">
    <property type="entry name" value="CBS"/>
    <property type="match status" value="2"/>
</dbReference>
<keyword evidence="1 2" id="KW-0129">CBS domain</keyword>
<dbReference type="InterPro" id="IPR051257">
    <property type="entry name" value="Diverse_CBS-Domain"/>
</dbReference>
<comment type="caution">
    <text evidence="4">The sequence shown here is derived from an EMBL/GenBank/DDBJ whole genome shotgun (WGS) entry which is preliminary data.</text>
</comment>
<keyword evidence="5" id="KW-1185">Reference proteome</keyword>
<dbReference type="SUPFAM" id="SSF54631">
    <property type="entry name" value="CBS-domain pair"/>
    <property type="match status" value="1"/>
</dbReference>
<dbReference type="PROSITE" id="PS51371">
    <property type="entry name" value="CBS"/>
    <property type="match status" value="2"/>
</dbReference>
<evidence type="ECO:0000259" key="3">
    <source>
        <dbReference type="PROSITE" id="PS51371"/>
    </source>
</evidence>
<dbReference type="RefSeq" id="WP_230525465.1">
    <property type="nucleotide sequence ID" value="NZ_JAJGAK010000001.1"/>
</dbReference>
<proteinExistence type="predicted"/>
<accession>A0ABS8JE44</accession>
<reference evidence="4" key="1">
    <citation type="submission" date="2021-10" db="EMBL/GenBank/DDBJ databases">
        <authorList>
            <person name="Lyu M."/>
            <person name="Wang X."/>
            <person name="Meng X."/>
            <person name="Xu K."/>
        </authorList>
    </citation>
    <scope>NUCLEOTIDE SEQUENCE</scope>
    <source>
        <strain evidence="4">A6</strain>
    </source>
</reference>
<dbReference type="PANTHER" id="PTHR43080">
    <property type="entry name" value="CBS DOMAIN-CONTAINING PROTEIN CBSX3, MITOCHONDRIAL"/>
    <property type="match status" value="1"/>
</dbReference>
<name>A0ABS8JE44_9GAMM</name>